<gene>
    <name evidence="3" type="ORF">BCR33DRAFT_775345</name>
</gene>
<dbReference type="AlphaFoldDB" id="A0A1Y2AL90"/>
<dbReference type="EMBL" id="MCGO01000162">
    <property type="protein sequence ID" value="ORY23339.1"/>
    <property type="molecule type" value="Genomic_DNA"/>
</dbReference>
<feature type="region of interest" description="Disordered" evidence="1">
    <location>
        <begin position="152"/>
        <end position="241"/>
    </location>
</feature>
<dbReference type="InterPro" id="IPR029071">
    <property type="entry name" value="Ubiquitin-like_domsf"/>
</dbReference>
<proteinExistence type="predicted"/>
<sequence>MTSTPSTISITIKTAASDQADFTATVPVNTTAAEFKAHLFVAHPLRPPPSSQRLVCAGKLVCDSDKVGDLVGVVHLVVAVVDSGSGSVVGAGAGVGGGKTDEKKKKELMKEDHLKSHMDDMVRRFELSLALPPPVVVLVEYWEASLAPNGGASLHSQVPQQPQQSNIASTTASSSSIPVSSSTSNVIQQTPRSIELPSPTPSITAPVPSPPSPTPSSSSTPRSTTSTACTTTSTTTAATTPRGIAGNLAGFLQNLFADHDDDEFGDAAALLAVQQQQQALAAAGVQGANNDAALQIALRRRVEHPVYLLIKLCFLVYMITRGKITNRSMIIISAASLFWLFQLRAWWIQQYPVLPAQQQRRASVVAAVQQQVALETGGHWEPSLFQEVYYFVHDFFASLFPESDDYLYNRVPRDQEQQQQGMQQQQPAMAFM</sequence>
<dbReference type="SUPFAM" id="SSF54236">
    <property type="entry name" value="Ubiquitin-like"/>
    <property type="match status" value="1"/>
</dbReference>
<feature type="domain" description="Ubiquitin-like" evidence="2">
    <location>
        <begin position="8"/>
        <end position="70"/>
    </location>
</feature>
<evidence type="ECO:0000259" key="2">
    <source>
        <dbReference type="PROSITE" id="PS50053"/>
    </source>
</evidence>
<dbReference type="PROSITE" id="PS50053">
    <property type="entry name" value="UBIQUITIN_2"/>
    <property type="match status" value="1"/>
</dbReference>
<reference evidence="3 4" key="1">
    <citation type="submission" date="2016-07" db="EMBL/GenBank/DDBJ databases">
        <title>Pervasive Adenine N6-methylation of Active Genes in Fungi.</title>
        <authorList>
            <consortium name="DOE Joint Genome Institute"/>
            <person name="Mondo S.J."/>
            <person name="Dannebaum R.O."/>
            <person name="Kuo R.C."/>
            <person name="Labutti K."/>
            <person name="Haridas S."/>
            <person name="Kuo A."/>
            <person name="Salamov A."/>
            <person name="Ahrendt S.R."/>
            <person name="Lipzen A."/>
            <person name="Sullivan W."/>
            <person name="Andreopoulos W.B."/>
            <person name="Clum A."/>
            <person name="Lindquist E."/>
            <person name="Daum C."/>
            <person name="Ramamoorthy G.K."/>
            <person name="Gryganskyi A."/>
            <person name="Culley D."/>
            <person name="Magnuson J.K."/>
            <person name="James T.Y."/>
            <person name="O'Malley M.A."/>
            <person name="Stajich J.E."/>
            <person name="Spatafora J.W."/>
            <person name="Visel A."/>
            <person name="Grigoriev I.V."/>
        </authorList>
    </citation>
    <scope>NUCLEOTIDE SEQUENCE [LARGE SCALE GENOMIC DNA]</scope>
    <source>
        <strain evidence="3 4">JEL800</strain>
    </source>
</reference>
<feature type="compositionally biased region" description="Low complexity" evidence="1">
    <location>
        <begin position="165"/>
        <end position="187"/>
    </location>
</feature>
<dbReference type="Proteomes" id="UP000193642">
    <property type="component" value="Unassembled WGS sequence"/>
</dbReference>
<name>A0A1Y2AL90_9FUNG</name>
<evidence type="ECO:0000313" key="3">
    <source>
        <dbReference type="EMBL" id="ORY23339.1"/>
    </source>
</evidence>
<dbReference type="InterPro" id="IPR000626">
    <property type="entry name" value="Ubiquitin-like_dom"/>
</dbReference>
<accession>A0A1Y2AL90</accession>
<organism evidence="3 4">
    <name type="scientific">Rhizoclosmatium globosum</name>
    <dbReference type="NCBI Taxonomy" id="329046"/>
    <lineage>
        <taxon>Eukaryota</taxon>
        <taxon>Fungi</taxon>
        <taxon>Fungi incertae sedis</taxon>
        <taxon>Chytridiomycota</taxon>
        <taxon>Chytridiomycota incertae sedis</taxon>
        <taxon>Chytridiomycetes</taxon>
        <taxon>Chytridiales</taxon>
        <taxon>Chytriomycetaceae</taxon>
        <taxon>Rhizoclosmatium</taxon>
    </lineage>
</organism>
<evidence type="ECO:0000256" key="1">
    <source>
        <dbReference type="SAM" id="MobiDB-lite"/>
    </source>
</evidence>
<protein>
    <recommendedName>
        <fullName evidence="2">Ubiquitin-like domain-containing protein</fullName>
    </recommendedName>
</protein>
<dbReference type="OrthoDB" id="2162073at2759"/>
<feature type="compositionally biased region" description="Low complexity" evidence="1">
    <location>
        <begin position="215"/>
        <end position="241"/>
    </location>
</feature>
<evidence type="ECO:0000313" key="4">
    <source>
        <dbReference type="Proteomes" id="UP000193642"/>
    </source>
</evidence>
<keyword evidence="4" id="KW-1185">Reference proteome</keyword>
<feature type="compositionally biased region" description="Polar residues" evidence="1">
    <location>
        <begin position="154"/>
        <end position="164"/>
    </location>
</feature>
<comment type="caution">
    <text evidence="3">The sequence shown here is derived from an EMBL/GenBank/DDBJ whole genome shotgun (WGS) entry which is preliminary data.</text>
</comment>
<dbReference type="Gene3D" id="3.10.20.90">
    <property type="entry name" value="Phosphatidylinositol 3-kinase Catalytic Subunit, Chain A, domain 1"/>
    <property type="match status" value="1"/>
</dbReference>